<accession>A0ACB8B5C5</accession>
<dbReference type="Proteomes" id="UP000790709">
    <property type="component" value="Unassembled WGS sequence"/>
</dbReference>
<gene>
    <name evidence="1" type="ORF">BV22DRAFT_1132666</name>
</gene>
<keyword evidence="2" id="KW-1185">Reference proteome</keyword>
<evidence type="ECO:0000313" key="2">
    <source>
        <dbReference type="Proteomes" id="UP000790709"/>
    </source>
</evidence>
<proteinExistence type="predicted"/>
<dbReference type="EMBL" id="MU266549">
    <property type="protein sequence ID" value="KAH7920970.1"/>
    <property type="molecule type" value="Genomic_DNA"/>
</dbReference>
<reference evidence="1" key="1">
    <citation type="journal article" date="2021" name="New Phytol.">
        <title>Evolutionary innovations through gain and loss of genes in the ectomycorrhizal Boletales.</title>
        <authorList>
            <person name="Wu G."/>
            <person name="Miyauchi S."/>
            <person name="Morin E."/>
            <person name="Kuo A."/>
            <person name="Drula E."/>
            <person name="Varga T."/>
            <person name="Kohler A."/>
            <person name="Feng B."/>
            <person name="Cao Y."/>
            <person name="Lipzen A."/>
            <person name="Daum C."/>
            <person name="Hundley H."/>
            <person name="Pangilinan J."/>
            <person name="Johnson J."/>
            <person name="Barry K."/>
            <person name="LaButti K."/>
            <person name="Ng V."/>
            <person name="Ahrendt S."/>
            <person name="Min B."/>
            <person name="Choi I.G."/>
            <person name="Park H."/>
            <person name="Plett J.M."/>
            <person name="Magnuson J."/>
            <person name="Spatafora J.W."/>
            <person name="Nagy L.G."/>
            <person name="Henrissat B."/>
            <person name="Grigoriev I.V."/>
            <person name="Yang Z.L."/>
            <person name="Xu J."/>
            <person name="Martin F.M."/>
        </authorList>
    </citation>
    <scope>NUCLEOTIDE SEQUENCE</scope>
    <source>
        <strain evidence="1">KUC20120723A-06</strain>
    </source>
</reference>
<organism evidence="1 2">
    <name type="scientific">Leucogyrophana mollusca</name>
    <dbReference type="NCBI Taxonomy" id="85980"/>
    <lineage>
        <taxon>Eukaryota</taxon>
        <taxon>Fungi</taxon>
        <taxon>Dikarya</taxon>
        <taxon>Basidiomycota</taxon>
        <taxon>Agaricomycotina</taxon>
        <taxon>Agaricomycetes</taxon>
        <taxon>Agaricomycetidae</taxon>
        <taxon>Boletales</taxon>
        <taxon>Boletales incertae sedis</taxon>
        <taxon>Leucogyrophana</taxon>
    </lineage>
</organism>
<comment type="caution">
    <text evidence="1">The sequence shown here is derived from an EMBL/GenBank/DDBJ whole genome shotgun (WGS) entry which is preliminary data.</text>
</comment>
<name>A0ACB8B5C5_9AGAM</name>
<sequence length="112" mass="12348">MRLDETKPGIEWDEGWCLLLLLLLLLIIIIIIITTAHPMATRNHEKSPPPPESVGSPPALSASAGRLYTHWVLAHDLPSPGVRSRPTPGYSLSPVQYFELGGGASGSWRWRE</sequence>
<protein>
    <submittedName>
        <fullName evidence="1">Uncharacterized protein</fullName>
    </submittedName>
</protein>
<evidence type="ECO:0000313" key="1">
    <source>
        <dbReference type="EMBL" id="KAH7920970.1"/>
    </source>
</evidence>